<dbReference type="InterPro" id="IPR001791">
    <property type="entry name" value="Laminin_G"/>
</dbReference>
<evidence type="ECO:0000256" key="1">
    <source>
        <dbReference type="ARBA" id="ARBA00004370"/>
    </source>
</evidence>
<accession>A0AAE0GH15</accession>
<dbReference type="GO" id="GO:0005886">
    <property type="term" value="C:plasma membrane"/>
    <property type="evidence" value="ECO:0007669"/>
    <property type="project" value="TreeGrafter"/>
</dbReference>
<keyword evidence="8" id="KW-0325">Glycoprotein</keyword>
<dbReference type="GO" id="GO:0005261">
    <property type="term" value="F:monoatomic cation channel activity"/>
    <property type="evidence" value="ECO:0007669"/>
    <property type="project" value="TreeGrafter"/>
</dbReference>
<dbReference type="Gene3D" id="2.10.25.10">
    <property type="entry name" value="Laminin"/>
    <property type="match status" value="1"/>
</dbReference>
<evidence type="ECO:0000313" key="13">
    <source>
        <dbReference type="EMBL" id="KAK3277281.1"/>
    </source>
</evidence>
<dbReference type="Pfam" id="PF17963">
    <property type="entry name" value="Big_9"/>
    <property type="match status" value="2"/>
</dbReference>
<dbReference type="SUPFAM" id="SSF49899">
    <property type="entry name" value="Concanavalin A-like lectins/glucanases"/>
    <property type="match status" value="12"/>
</dbReference>
<dbReference type="SMART" id="SM00560">
    <property type="entry name" value="LamGL"/>
    <property type="match status" value="3"/>
</dbReference>
<organism evidence="13 14">
    <name type="scientific">Cymbomonas tetramitiformis</name>
    <dbReference type="NCBI Taxonomy" id="36881"/>
    <lineage>
        <taxon>Eukaryota</taxon>
        <taxon>Viridiplantae</taxon>
        <taxon>Chlorophyta</taxon>
        <taxon>Pyramimonadophyceae</taxon>
        <taxon>Pyramimonadales</taxon>
        <taxon>Pyramimonadaceae</taxon>
        <taxon>Cymbomonas</taxon>
    </lineage>
</organism>
<dbReference type="Gene3D" id="2.60.40.10">
    <property type="entry name" value="Immunoglobulins"/>
    <property type="match status" value="1"/>
</dbReference>
<protein>
    <recommendedName>
        <fullName evidence="12">EGF-like domain-containing protein</fullName>
    </recommendedName>
</protein>
<feature type="compositionally biased region" description="Polar residues" evidence="9">
    <location>
        <begin position="6980"/>
        <end position="6990"/>
    </location>
</feature>
<keyword evidence="14" id="KW-1185">Reference proteome</keyword>
<dbReference type="GO" id="GO:0006816">
    <property type="term" value="P:calcium ion transport"/>
    <property type="evidence" value="ECO:0007669"/>
    <property type="project" value="TreeGrafter"/>
</dbReference>
<dbReference type="InterPro" id="IPR041161">
    <property type="entry name" value="EGF_Tenascin"/>
</dbReference>
<evidence type="ECO:0000256" key="4">
    <source>
        <dbReference type="ARBA" id="ARBA00022737"/>
    </source>
</evidence>
<keyword evidence="7" id="KW-1015">Disulfide bond</keyword>
<evidence type="ECO:0000256" key="5">
    <source>
        <dbReference type="ARBA" id="ARBA00022989"/>
    </source>
</evidence>
<dbReference type="PANTHER" id="PTHR46730">
    <property type="entry name" value="POLYCYSTIN-1"/>
    <property type="match status" value="1"/>
</dbReference>
<dbReference type="PROSITE" id="PS01186">
    <property type="entry name" value="EGF_2"/>
    <property type="match status" value="1"/>
</dbReference>
<keyword evidence="4" id="KW-0677">Repeat</keyword>
<feature type="compositionally biased region" description="Pro residues" evidence="9">
    <location>
        <begin position="7026"/>
        <end position="7057"/>
    </location>
</feature>
<dbReference type="Gene3D" id="2.60.40.3440">
    <property type="match status" value="1"/>
</dbReference>
<evidence type="ECO:0000256" key="2">
    <source>
        <dbReference type="ARBA" id="ARBA00022692"/>
    </source>
</evidence>
<feature type="chain" id="PRO_5042013002" description="EGF-like domain-containing protein" evidence="11">
    <location>
        <begin position="33"/>
        <end position="7138"/>
    </location>
</feature>
<feature type="region of interest" description="Disordered" evidence="9">
    <location>
        <begin position="7020"/>
        <end position="7068"/>
    </location>
</feature>
<evidence type="ECO:0000313" key="14">
    <source>
        <dbReference type="Proteomes" id="UP001190700"/>
    </source>
</evidence>
<dbReference type="CDD" id="cd00110">
    <property type="entry name" value="LamG"/>
    <property type="match status" value="1"/>
</dbReference>
<dbReference type="NCBIfam" id="NF012211">
    <property type="entry name" value="tand_rpt_95"/>
    <property type="match status" value="1"/>
</dbReference>
<evidence type="ECO:0000256" key="8">
    <source>
        <dbReference type="ARBA" id="ARBA00023180"/>
    </source>
</evidence>
<evidence type="ECO:0000256" key="6">
    <source>
        <dbReference type="ARBA" id="ARBA00023136"/>
    </source>
</evidence>
<feature type="transmembrane region" description="Helical" evidence="10">
    <location>
        <begin position="7070"/>
        <end position="7094"/>
    </location>
</feature>
<keyword evidence="5 10" id="KW-1133">Transmembrane helix</keyword>
<dbReference type="Proteomes" id="UP001190700">
    <property type="component" value="Unassembled WGS sequence"/>
</dbReference>
<evidence type="ECO:0000259" key="12">
    <source>
        <dbReference type="PROSITE" id="PS01186"/>
    </source>
</evidence>
<feature type="domain" description="EGF-like" evidence="12">
    <location>
        <begin position="53"/>
        <end position="64"/>
    </location>
</feature>
<proteinExistence type="predicted"/>
<reference evidence="13 14" key="1">
    <citation type="journal article" date="2015" name="Genome Biol. Evol.">
        <title>Comparative Genomics of a Bacterivorous Green Alga Reveals Evolutionary Causalities and Consequences of Phago-Mixotrophic Mode of Nutrition.</title>
        <authorList>
            <person name="Burns J.A."/>
            <person name="Paasch A."/>
            <person name="Narechania A."/>
            <person name="Kim E."/>
        </authorList>
    </citation>
    <scope>NUCLEOTIDE SEQUENCE [LARGE SCALE GENOMIC DNA]</scope>
    <source>
        <strain evidence="13 14">PLY_AMNH</strain>
    </source>
</reference>
<comment type="subcellular location">
    <subcellularLocation>
        <location evidence="1">Membrane</location>
    </subcellularLocation>
</comment>
<evidence type="ECO:0000256" key="10">
    <source>
        <dbReference type="SAM" id="Phobius"/>
    </source>
</evidence>
<dbReference type="PANTHER" id="PTHR46730:SF1">
    <property type="entry name" value="PLAT DOMAIN-CONTAINING PROTEIN"/>
    <property type="match status" value="1"/>
</dbReference>
<feature type="region of interest" description="Disordered" evidence="9">
    <location>
        <begin position="7098"/>
        <end position="7138"/>
    </location>
</feature>
<evidence type="ECO:0000256" key="3">
    <source>
        <dbReference type="ARBA" id="ARBA00022729"/>
    </source>
</evidence>
<feature type="signal peptide" evidence="11">
    <location>
        <begin position="1"/>
        <end position="32"/>
    </location>
</feature>
<dbReference type="InterPro" id="IPR002859">
    <property type="entry name" value="PKD/REJ-like"/>
</dbReference>
<dbReference type="EMBL" id="LGRX02006176">
    <property type="protein sequence ID" value="KAK3277281.1"/>
    <property type="molecule type" value="Genomic_DNA"/>
</dbReference>
<keyword evidence="6 10" id="KW-0472">Membrane</keyword>
<gene>
    <name evidence="13" type="ORF">CYMTET_14706</name>
</gene>
<keyword evidence="3 11" id="KW-0732">Signal</keyword>
<dbReference type="Pfam" id="PF13385">
    <property type="entry name" value="Laminin_G_3"/>
    <property type="match status" value="11"/>
</dbReference>
<dbReference type="InterPro" id="IPR013320">
    <property type="entry name" value="ConA-like_dom_sf"/>
</dbReference>
<sequence length="7138" mass="771483">MESRRILTASSRGGRSTLVLLGLSALFVAVAATTDGACPQGCSERGICKEGVCQCDAGYGGEDCSIDLNQAHTTKGSLLNFDSLAHGSGERSLQGASLLGGSLEASVQPERNDPSADAISRGFLDPLGMVGGADSEAVPHSLRNMLAYAQHLSSGAAEGGFTTVGGSRTMLQFEEAGVAEGASLAKDALGCGFYDVFYEGCGTTSMCFYDAIPCSAEDPFYDFYEPSGLPGKFLAHPPIVEYDESFEGGLGERDEKAQVVWSAGMPHEYSDGSHYLGGFEPTDSVTMLVPEMPASAASVTMDFNFVGAALPIVTVLGEATLMPTSILPSSDDSVMHLSYHFDYGIEDLKVKFSSPGSNESWGIDQLKIVSLVDNYAPVAEDQAVFMTSNPSGGINTVELRGHDDECGELEYHANMPESETAGAFDSFTYTVKDPKGATSEPAMVNLYVTPNSEIACANPPCEFPVAGKPGLALSFDGSSSILHLGESQALAVPGPAMTLEVRFKVLGDAVGTLIAKEGSYTLGWTSAGGLACTVHGVHGPAIADTLAGYDDSMWHHVLCVYDQGELLVIVDGVMAAGPVPSTGPIKAIPEARVTAGADAMLTKGSHFNGYMDELRIWGKAATVADAVALKATTSELTGAEPELLCYLPFNDMAEGFGTGTYAWDKSSTMSNAVFGMGDGVAKYFPTYVASTDVFGDFAATLEDTVVPVVLFGGDTGGGVTYFISTLPLKGTVYQAGPDGKMGEPITSSPFPVTPGMDKILYLPDKDGYGSPYDIFKYQAYDGEHFSYKQGVVISVHPVNDPPMANSQTITTAVGKEVGVHLTGVDVDFDTMVYTITRLPKKGHLYFADVNMVKFGSPVHKALVVVPGAKNLIYVPLEVGHNPAVDEVYDTFGFTVHDGLTNSSEGVISISIPDDTCVPKPIAGDSGYALAFDGRADTLDLGEASAYLEPGSPFTMELWFRSSEFTSETGMTLIKMGPFKLMWSKVLGLQLCTMGGMKRGPAAASYAMYNDGYWHYVAGSYDGAMLHLIVDSVHFHPVEAGPLPVAADVLSIGYDTESNVEAYYNGLVDELSIWGYARTTPDMIRDARLYGFDHEGLTGRGMKVIHGYGMRQDVTHYRAIHGYDLKQDVFAPVGLVAYWRFNDVPAQHVTEHVSKTSMMLGEGGMAQPDWIVSTIIMSNSFDTVEETDVHLDLTCVSQYATTLDAVVVALPLNGHLFYTADGSTKLFEIKTVPTILKDRKVIYNSGMMGPERKEYFTGGEGEEWGDFRYVCIGDLQDTVDQMSAVMLYNQPEATRHLLSVEEEAEEMAGEPEQRLFAPRAPQLPLNRRMLEVPEYAPSPKVALVADHEVLSTSRRLLQMIEEDLPMPPPPVLTPLEDPDSVVIMPLTPHPPPNTDALIEMGLMSSFYGEQPMGVPPELVMLAPAPQMMPPPMAPVPPPMAPPYVYPTHRQAMISQSVVEQLLEDLFPTGNALGKPLIAAVDFTAVYLDLSIDDLSTMAQEMLFREDHIKTVAAAAKVPMSAVSISNIVETNGVVKVMTTVLYPPGSMAVQEDATAFASALESSPGSVFTMTKYGRVGTEELSLRSVQSTVTEGSGLLMSDCYQVSAVQTVVVGAEHVNHMPIACNASNYMCMPGVSIPYGSLAEVEITLPAFDPDGDDMTVMLTYLPMQGQLKVDGELVTEANSELRMDEFGMYSLTYVPLMNGMGMGFDKFGYTVSDNTTTTMEHVISIDVDDSQMENPMSAAGNSGYALEFDGDRDEVRLGGVSEYEISDQITLGCWMKTSALTSESRMTLVKAGPYQLKWTKVKGFQFNVGMVTVPTYQMFNDGLWHYVEASYDGHVAMLMVDSMMLGERMAETPPMGEVMGPIMLGTDGTGDMETFYNGELDELVMYNMGALNVSMEMHDPKGKRRENLVGYFRFNAALLSEVLNEIEGYPSGMRGSELGEISQPSWVPSTIIMSNKIHTLEDKSVMFTLEGVSNYETEPKVKVTSLTLPLAGWRHAALSKGSKAPAESAFVYTPYFNYFGEDEFTYTITDCCSPTSSPVKVYITVDSVNETPEIGELLPVMADFRTTVPVTVPLSATDGSYFFTGTFYITYLPKYGTLYQTLENGVLRDPIMEANTAVTSCDPGSENSTCMYSDSPGPYYGQHMKPMTYSSVVYSPMLNMEAMHDSFGFVAVDEEEMSSTEAVVRVEAVVDGLPNVVNTPVMSEAGLALEFDGTPAHSLATLGTAGSLGIDGTLSVSMFFKTSSLTVETQMTLFSVGMYSIFWTKVKGLQFVAGSANVATYSALNDGAWHFVHASFDGERAVIAVDGKVEPGKTVMAPVMTPAASPVLLGSSMVGYEADGESAMQYYFNGQVDEVMIGGLGMVAGVFHFNEPVGNHLRNDINGDNMAGSLGRGGMTGPERLTSTLHLETAAFTMLEDTDLVIPLVAISTDPSAPDLEFTILSLPTRGSLYNMHEDGLTGRKIKSVPRTVSSNEVLFRPAKHDHDMMGMYAEFTYSATTKPLMSVGSTPKTVTIFVRSVNDHPTLQHNALEMRMHENLEARFDCTRIAPVDVETSNLTYVITTLPTIGLLYQADGKTPIMKPGSPVGMRNEVVYVPPANVKGLPLTSFSLLATDFELSTEEATVTIFVQGNDALNFADSAPVVVENAQSLQLMESFTVDAWTDAGFDPSLFSSRVIWPSYMSISGEVEFASDRWHHIAAVYSRSESLAKTDDANYYSGRYLYVDGELVGVKASGPNPAIMSDASVLTIGGTEEGERPFPGALDEVRIWSKGLEQYEVLMSKATPAVGPGHELFPDLMAYWSFDNVLDGTEVADGMGKYHGVVKGATVQKVHVPTVAQSAEVVMEMPVMTSTTGTAGYALTFDGEDDMAECHLPTAEGHLNTDFLRSFGGMNIDLWFKSSSTNAEGALISVGNVSVHWTRAGGLGLHVGPSMLNTFHVYNDGYWHHVMADVQYVPSGCNVPDQDNARAADVDVPGTYSLNLTVDMEKWSMDGGHFVELLVPNVLHMGVSAHQGWQQFGSPYSGTIDEVLVTMENMQTTLAYYTFDEAYGTSVKDMTGGKSCMLEGAPMWVFSSAPLDKVKKLFVPEEGSLVIQLSGSDGDGDMLRAHVLTLPQHGTLYNMDGTPLVELPVVAGSLPAEVIDDNGYVVFVGAVDANGETMFTYAVGDGYTMSDPAVVGVEVTPVNDAPVIVQRVHKMVTLQDRPVSAILLGHMDVDDDAVTYRITTLPKLGVLSIKGESVSEQGFVFDPTEEVVYTPPPNSLGADGFGYEITDGMYTSAEATVEVVINLESTNHRPVAGRAGNAIAMRESRIDVPLGMEFGEYTMEIWMRLSDAAGSFQTLFAASTMNLMIPFKAGMHYSTMETAIHTTTPLSNSVWHHIGVSYSMHTQTVQIAIDIDHEVVEGHVEFPYPAFFDVLSIGGDPNGAAFSLTGVLDDFRMWNTFRGPYYQGITAYSLLHGNEFGLVFFLPFDGESGQGGDYHNELMSNGTINAHAHLAAGTHPPEAVTSTAPLTDYPRAGTEDNAMELALTGTDTDHDALTYFITSLPRRGTLMGNQGEPIRMLPYMLEGAAVEYMPNLHECGLMFDTFGYAVFDGEEYSQEAFPGVHYFPVPDGPELIPVEMQPLRVTSTGHVTVMLSASDADLLASCPTESSVDLRISTLPEIGTLWQTMDGVIPLEPITTSDVSVKYTRVNNRTGIISGMVIYIPVDDVSTGYYPGAQERPEYTVFFGYYATDISLWRYWVPAYGPTPLEELHLPPTEELIVDILVKQVRASEEPLDLTRPAPRAAYTLAGQALYLDGKVDVQKQVLSLQANSSFSFEVWFKSSGPIHEHATLVNYIGVFNISWRGFTGLQLEVFTQSEEVVTATAGAALNDGFWHHVVGSYINPEGRAMLRVDDDVFYSSNVTLSSNTYLEGLGDYLVLGGDGTGRPEYHFHGLVDEFRMWDYALPEEAIMARRNRALDGNEPGLLLYYQFDQKDALLGPYIKDSSMFNFTGNFIGEAEPMFVASTAPVFLLVKHTMEDMPLRIDLVGTDVDSQTLEFHVTSLPTQGYLAAGRIMTRIVENMVEFYIEGDIIEMVPYKLPAADVVYMPARHQDSMASFGFAVFDGVVHSTEGEVQVMVHSMNDSPVALPVPPVVARPESMVPVTLRATDADRASDTLSFVITTLPEVGDLYTTMDGVEPMEPIMTPHFNLSTMDQSQRAVTVLYSTHGIDTISQMGMLRNMSALFGFVVVDGNNEGPKPEGLNTTWSPMYQETSVEQLVSITIELPNEQHYSSYSGMKGYAVMFDGSDDFIEIPAVESAAPLTEFTIMMWVKSTGAILDGATLFGTPSVELSWTSFGGLGMHTKDSTGSVESHHSQMQLNDGNWHHVAVRGEQDGSLHMAVDHTYYPVGRISGYSGLDLSGGYTLGRSKMFDGGDSFYKGMMTHVTVLDKTLSVEELAEISFVGLDRTDFGPNFMSHLIFSSADVVVKAAKVHDHVTGLHGSVHGQPTVITSTAPILKPIYTQENAPVVIDLLGPEFANTSIEVMITLAPAKGMIYEILNGVPGPPIQQLPYLLQGDSHLITFVSDPFEHGDAMASPSYLYSSFKFLTHQTDINTFSDEQTVVVVVYEMNFAPLLPVPTSSVSIGSYDMHPVVLFGEDPDGDSITISITTLPTLGTLYTMSGTVIDVAGFALPVDETTVIFSPVVMDAAPLLNMDSSVFFGYTVVDTAGLAPVLSVKEATVTLVVEETAHMPPISGDPCYALLFDGGDPVLVEEKGPVVTPFGVTVEAWVKTSGGMTLSSMSIVKTAQFELYMSRISGLTFALFSDTGATLLATPDGLSPDEYATSVEPLNDGYWHFVAATYDPTILTMKLFIDGQEKSSFTTSVGPLVDVSEGGNFMAMGTQFSGLIEDVRVWGTALKVGTFVPDSRYQWNATGAYGLSGEERDLLAYFRFNEAAGAVTSSPVGDMVATVPETVYWVPSAAPFGNMARTGEDRVVTIALQGSVQVDGGGVYITEVPRSGTLYQMDGTPIPFANTFVTDAQGRLRYMPELDFNGMDDFIYVAAVVAGDPPHVVEWSAETHVEVEVLAVNDPPTVCYYTPDLYTYLESDVEIQLRGKDVDGEVEIHILALPVRGTLWQYGNPIEGVPSPVVDRVDGAITYKPLANGEGFPYDYFVFAAWDGFAYSVEVTVYIDAYIDQILYVQDKDTTIGSLKEAVQTATSDMHSGEITIELFVKSAELSRRLNSRRSLQQSSSGAYVDVVSSGGDMNVPDLSTTAQLMLELDMPLSDVTDGDWHHVAMALEGVAGDEFAVKKLYVDGNLDMSQAVMYNTLADDYVMSFNSMTNESLTNTLNLFLEDTVTGDNVYIDELAIWSSARSLAQVRMDMMAPKAKTYWKEFFGPRQFVGELPHDLVLYRSFDQFAERVENVADAPRVSAGVPVAGEAGYSYYATPRTSLIAEGSGAFNLTEQGFTMQLWFRVSAGSTDLGTLVSKGIMLGPDTGFSTVDPDAQYAIQWTPHGGLTFFVGVSPAECGYLQANSFGTYNDGSWHKVTATFDGAQAHIYVDTNEPSSSLSLAAKGSAAGAECTLMANFDVQNYRVQIGSNTQYMEYLEWIQSAAFEGFIDELRVYDMALTPIEISDRAANTTGTVSIDNLMGYYKFNEATGSDVYPRVGNMTISGSIDWLPSTIPLNTTLQFQGFQQDAVLIEMFGSDPDGDDIVFIVSKVPVGGQLYQSDEEGNMGIPINHNFQIVNSNFLLYRTGSAGVLAPEMHDTWSYTVSDGKSYAKPLDYNVFVYGANKLPIAQDLRVEVLEDAQDRPIELRGSDPEGQALVARVTVEPLFGTVHTTKIIDPNLAGQLIVLYTPNADYVGEDVFSYTLIDTQGGESEPATVEITVIPINDAPTLEVPESMTMYGDKATLPSTITVRDVDLGKGIMDVVVTANIGLLSTVSQEDARTGTPSVAFSGNLLQVNNMLGNIYYYNPDRETSEITFLVDDNGYTGAGGAKSATGVMEVRVSDIPVDAVEFTADGLGIIIVYNQATDRASMTAANTDCTTLLKDESIPQLGLEAYCKFIDDTTFRIYLGSGATIVPGDYLHTKGLPEEVISFTATGEWMEPFELEVGAPASALLPVAYISGASSVGLCDPVLVNGYYSTGDAGRELYYNWRVFQNGVDISEDILTPEFLGISSQGLINLPVMEIPPYTLTPDATYEIKLAVTNFLRKTSEVVAKDVFYSSQALPNLVIDGLTEFSIMKHFDLSVRAVAEPSSCRPDDQSALVYEWTQLPGTLGVDLGVTDTSLLYMPGGSLSPTFQQDGAYQFRVTVYNASEPELAVSETVTVTVVQQHLVALIAGQDRSHPRAYALALDSSTSYDPDADAAGLAYSWSCVMEDGGSGCTDISGNPLSSSDATYTMAADTLAAGIYLFQMTMTTNNPADERTASAYARIEVSAEDIPMAYIDNYDQIKFNFRDKLTLYGSDARGTGQAVTYEWSHTVGSLSDRNPCPLKGPECTFPGVPLEDLNDPSVANTRATSRFLQLKSDVLLPGTYFFTVTVRDAANPSLEGYATVPVVVDASPEGGVMQVLPTEGVEMETTLMLKASGYQDADVPMQYELGFISEAAGFLSMTSVGVNYVFQTELPSSLSYASLKVFDSYLVYREAKAVATISQLADADVTARMDLIEAEIMPMGDADLALAQLEVVQGVLNAAPVADDADDATKTAREQLRERAIQLVLDTRSFRNSDALKTATVLVQGTSLPLELSRSSQTTLADELDTMTNLNTRTSLSEELGQAYTSVSGNLVEAALAPDLTPAVGGVAQEPYVSQEQMSKLDGILSNIMLLILMEDGNIPGVTLTAAASTVLLSGVMNETAVYQEMETGISGYTLPQGVAIGSRKRRSLLQDQEWGTVQYMVTKDWAPQEEGAPYVNPKQSYSPCPVGSDENDLEACDRPLSLVSTIQTFAQDGIEQDVSINDGDEPITLILPLHLDFVTGQAPRCKRWDQDSTEWTAEKSNGVETGDVVNGADGTTSVECKVHEIAGDYAVFPENVASPPAPSPPPPTPADGPPRPISPPPFTGGDIPPPADDDGGSGDSTPVAAIVGGVVGGFLVVLGAGVGAYIYKKRRRRTPVQSMESRPLVGDDGMQPRKGQPSGAVRTAAMLETEN</sequence>
<dbReference type="InterPro" id="IPR006558">
    <property type="entry name" value="LamG-like"/>
</dbReference>
<comment type="caution">
    <text evidence="13">The sequence shown here is derived from an EMBL/GenBank/DDBJ whole genome shotgun (WGS) entry which is preliminary data.</text>
</comment>
<dbReference type="Gene3D" id="2.60.120.200">
    <property type="match status" value="11"/>
</dbReference>
<evidence type="ECO:0000256" key="9">
    <source>
        <dbReference type="SAM" id="MobiDB-lite"/>
    </source>
</evidence>
<name>A0AAE0GH15_9CHLO</name>
<dbReference type="Pfam" id="PF02010">
    <property type="entry name" value="REJ"/>
    <property type="match status" value="1"/>
</dbReference>
<feature type="region of interest" description="Disordered" evidence="9">
    <location>
        <begin position="6976"/>
        <end position="6998"/>
    </location>
</feature>
<evidence type="ECO:0000256" key="11">
    <source>
        <dbReference type="SAM" id="SignalP"/>
    </source>
</evidence>
<dbReference type="InterPro" id="IPR013783">
    <property type="entry name" value="Ig-like_fold"/>
</dbReference>
<dbReference type="Pfam" id="PF18720">
    <property type="entry name" value="EGF_Tenascin"/>
    <property type="match status" value="1"/>
</dbReference>
<dbReference type="InterPro" id="IPR000742">
    <property type="entry name" value="EGF"/>
</dbReference>
<evidence type="ECO:0000256" key="7">
    <source>
        <dbReference type="ARBA" id="ARBA00023157"/>
    </source>
</evidence>
<keyword evidence="2 10" id="KW-0812">Transmembrane</keyword>